<organism evidence="1 2">
    <name type="scientific">Rhynchophorus ferrugineus</name>
    <name type="common">Red palm weevil</name>
    <name type="synonym">Curculio ferrugineus</name>
    <dbReference type="NCBI Taxonomy" id="354439"/>
    <lineage>
        <taxon>Eukaryota</taxon>
        <taxon>Metazoa</taxon>
        <taxon>Ecdysozoa</taxon>
        <taxon>Arthropoda</taxon>
        <taxon>Hexapoda</taxon>
        <taxon>Insecta</taxon>
        <taxon>Pterygota</taxon>
        <taxon>Neoptera</taxon>
        <taxon>Endopterygota</taxon>
        <taxon>Coleoptera</taxon>
        <taxon>Polyphaga</taxon>
        <taxon>Cucujiformia</taxon>
        <taxon>Curculionidae</taxon>
        <taxon>Dryophthorinae</taxon>
        <taxon>Rhynchophorus</taxon>
    </lineage>
</organism>
<dbReference type="AlphaFoldDB" id="A0A834MDH6"/>
<gene>
    <name evidence="1" type="ORF">GWI33_006738</name>
</gene>
<accession>A0A834MDH6</accession>
<feature type="non-terminal residue" evidence="1">
    <location>
        <position position="1"/>
    </location>
</feature>
<comment type="caution">
    <text evidence="1">The sequence shown here is derived from an EMBL/GenBank/DDBJ whole genome shotgun (WGS) entry which is preliminary data.</text>
</comment>
<dbReference type="EMBL" id="JAACXV010000340">
    <property type="protein sequence ID" value="KAF7279778.1"/>
    <property type="molecule type" value="Genomic_DNA"/>
</dbReference>
<reference evidence="1" key="1">
    <citation type="submission" date="2020-08" db="EMBL/GenBank/DDBJ databases">
        <title>Genome sequencing and assembly of the red palm weevil Rhynchophorus ferrugineus.</title>
        <authorList>
            <person name="Dias G.B."/>
            <person name="Bergman C.M."/>
            <person name="Manee M."/>
        </authorList>
    </citation>
    <scope>NUCLEOTIDE SEQUENCE</scope>
    <source>
        <strain evidence="1">AA-2017</strain>
        <tissue evidence="1">Whole larva</tissue>
    </source>
</reference>
<sequence>DSPEIATTPDLSRTAVSRARKKTILFTLPKENVVPYARIPSAVCFLTRHDLFGSSIRGKTTDCPWILASTFSRRSAAPSPGSPQTALTLRLASHAASSPPFNCYPWPPALRLSRLAIRPPAKRPHFIGRSFLLWTAKFPGSLTVSIISQ</sequence>
<evidence type="ECO:0000313" key="1">
    <source>
        <dbReference type="EMBL" id="KAF7279778.1"/>
    </source>
</evidence>
<dbReference type="Proteomes" id="UP000625711">
    <property type="component" value="Unassembled WGS sequence"/>
</dbReference>
<name>A0A834MDH6_RHYFE</name>
<proteinExistence type="predicted"/>
<evidence type="ECO:0000313" key="2">
    <source>
        <dbReference type="Proteomes" id="UP000625711"/>
    </source>
</evidence>
<keyword evidence="2" id="KW-1185">Reference proteome</keyword>
<protein>
    <submittedName>
        <fullName evidence="1">Uncharacterized protein</fullName>
    </submittedName>
</protein>